<dbReference type="SUPFAM" id="SSF53474">
    <property type="entry name" value="alpha/beta-Hydrolases"/>
    <property type="match status" value="1"/>
</dbReference>
<gene>
    <name evidence="2" type="ORF">MJG50_20855</name>
</gene>
<dbReference type="EMBL" id="JAKTTI010000055">
    <property type="protein sequence ID" value="MCH1627790.1"/>
    <property type="molecule type" value="Genomic_DNA"/>
</dbReference>
<dbReference type="GO" id="GO:0052689">
    <property type="term" value="F:carboxylic ester hydrolase activity"/>
    <property type="evidence" value="ECO:0007669"/>
    <property type="project" value="TreeGrafter"/>
</dbReference>
<dbReference type="InterPro" id="IPR053145">
    <property type="entry name" value="AB_hydrolase_Est10"/>
</dbReference>
<dbReference type="Pfam" id="PF12146">
    <property type="entry name" value="Hydrolase_4"/>
    <property type="match status" value="1"/>
</dbReference>
<keyword evidence="3" id="KW-1185">Reference proteome</keyword>
<accession>A0AAW5EDI9</accession>
<keyword evidence="2" id="KW-0378">Hydrolase</keyword>
<feature type="domain" description="Serine aminopeptidase S33" evidence="1">
    <location>
        <begin position="51"/>
        <end position="270"/>
    </location>
</feature>
<dbReference type="Gene3D" id="3.40.50.1820">
    <property type="entry name" value="alpha/beta hydrolase"/>
    <property type="match status" value="1"/>
</dbReference>
<name>A0AAW5EDI9_9BACI</name>
<dbReference type="InterPro" id="IPR029058">
    <property type="entry name" value="AB_hydrolase_fold"/>
</dbReference>
<dbReference type="PANTHER" id="PTHR43265:SF1">
    <property type="entry name" value="ESTERASE ESTD"/>
    <property type="match status" value="1"/>
</dbReference>
<protein>
    <submittedName>
        <fullName evidence="2">Alpha/beta hydrolase</fullName>
    </submittedName>
</protein>
<evidence type="ECO:0000313" key="3">
    <source>
        <dbReference type="Proteomes" id="UP001431131"/>
    </source>
</evidence>
<dbReference type="Proteomes" id="UP001431131">
    <property type="component" value="Unassembled WGS sequence"/>
</dbReference>
<dbReference type="PANTHER" id="PTHR43265">
    <property type="entry name" value="ESTERASE ESTD"/>
    <property type="match status" value="1"/>
</dbReference>
<comment type="caution">
    <text evidence="2">The sequence shown here is derived from an EMBL/GenBank/DDBJ whole genome shotgun (WGS) entry which is preliminary data.</text>
</comment>
<evidence type="ECO:0000313" key="2">
    <source>
        <dbReference type="EMBL" id="MCH1627790.1"/>
    </source>
</evidence>
<dbReference type="AlphaFoldDB" id="A0AAW5EDI9"/>
<organism evidence="2 3">
    <name type="scientific">Fredinandcohnia quinoae</name>
    <dbReference type="NCBI Taxonomy" id="2918902"/>
    <lineage>
        <taxon>Bacteria</taxon>
        <taxon>Bacillati</taxon>
        <taxon>Bacillota</taxon>
        <taxon>Bacilli</taxon>
        <taxon>Bacillales</taxon>
        <taxon>Bacillaceae</taxon>
        <taxon>Fredinandcohnia</taxon>
    </lineage>
</organism>
<proteinExistence type="predicted"/>
<dbReference type="RefSeq" id="WP_240257709.1">
    <property type="nucleotide sequence ID" value="NZ_JAKTTI010000055.1"/>
</dbReference>
<sequence>MNKSSEVIIEANYPLSGTLTTPNESNSTFPAILFISGSGNADRDGNVKNMNMNLYKDLADFLTLKGFVTLRYDKRGISQSKGKFLETGVDDLIDDAVDCIKFLQTHQRVDNNRIIIVGHSEGALIAPAVYKKIPVSGLVLLAGGAEPNKDMLPRQGERAFSEMNQKKGMQGWLFRTFKLAERAKKQNDKALTKILNSDQDVIRIQGIKRNAKWLRELYYYNVCEYLEEVMCPVLAITGEKDIQVDPEHVKLTAEMVQGEAEWHIIPNMNHIFRKYEGQHTMLGLLKEYRKQLNQPIDQELLDIMEKWLQKYYTA</sequence>
<reference evidence="2" key="1">
    <citation type="submission" date="2022-02" db="EMBL/GenBank/DDBJ databases">
        <title>Fredinandcohnia quinoae sp. nov. isolated from Chenopodium quinoa seeds.</title>
        <authorList>
            <person name="Saati-Santamaria Z."/>
            <person name="Flores-Felix J.D."/>
            <person name="Igual J.M."/>
            <person name="Velazquez E."/>
            <person name="Garcia-Fraile P."/>
            <person name="Martinez-Molina E."/>
        </authorList>
    </citation>
    <scope>NUCLEOTIDE SEQUENCE</scope>
    <source>
        <strain evidence="2">SECRCQ15</strain>
    </source>
</reference>
<evidence type="ECO:0000259" key="1">
    <source>
        <dbReference type="Pfam" id="PF12146"/>
    </source>
</evidence>
<dbReference type="InterPro" id="IPR022742">
    <property type="entry name" value="Hydrolase_4"/>
</dbReference>